<feature type="binding site" evidence="14 15">
    <location>
        <begin position="340"/>
        <end position="343"/>
    </location>
    <ligand>
        <name>ATP</name>
        <dbReference type="ChEBI" id="CHEBI:30616"/>
    </ligand>
</feature>
<keyword evidence="18" id="KW-1185">Reference proteome</keyword>
<comment type="similarity">
    <text evidence="4 14 16">Belongs to the phosphoglycerate kinase family.</text>
</comment>
<comment type="catalytic activity">
    <reaction evidence="1 14 16">
        <text>(2R)-3-phosphoglycerate + ATP = (2R)-3-phospho-glyceroyl phosphate + ADP</text>
        <dbReference type="Rhea" id="RHEA:14801"/>
        <dbReference type="ChEBI" id="CHEBI:30616"/>
        <dbReference type="ChEBI" id="CHEBI:57604"/>
        <dbReference type="ChEBI" id="CHEBI:58272"/>
        <dbReference type="ChEBI" id="CHEBI:456216"/>
        <dbReference type="EC" id="2.7.2.3"/>
    </reaction>
</comment>
<dbReference type="SUPFAM" id="SSF53748">
    <property type="entry name" value="Phosphoglycerate kinase"/>
    <property type="match status" value="1"/>
</dbReference>
<comment type="subunit">
    <text evidence="5 14">Monomer.</text>
</comment>
<dbReference type="GO" id="GO:0005829">
    <property type="term" value="C:cytosol"/>
    <property type="evidence" value="ECO:0007669"/>
    <property type="project" value="TreeGrafter"/>
</dbReference>
<dbReference type="EC" id="2.7.2.3" evidence="6 14"/>
<proteinExistence type="inferred from homology"/>
<evidence type="ECO:0000256" key="5">
    <source>
        <dbReference type="ARBA" id="ARBA00011245"/>
    </source>
</evidence>
<keyword evidence="11 14" id="KW-0418">Kinase</keyword>
<dbReference type="STRING" id="1715285.SOFFGTOCOR_0104"/>
<evidence type="ECO:0000256" key="1">
    <source>
        <dbReference type="ARBA" id="ARBA00000642"/>
    </source>
</evidence>
<dbReference type="UniPathway" id="UPA00109">
    <property type="reaction ID" value="UER00185"/>
</dbReference>
<dbReference type="EMBL" id="CVRF01000001">
    <property type="protein sequence ID" value="CRK85546.1"/>
    <property type="molecule type" value="Genomic_DNA"/>
</dbReference>
<evidence type="ECO:0000313" key="17">
    <source>
        <dbReference type="EMBL" id="CRK85546.1"/>
    </source>
</evidence>
<dbReference type="GO" id="GO:0004618">
    <property type="term" value="F:phosphoglycerate kinase activity"/>
    <property type="evidence" value="ECO:0007669"/>
    <property type="project" value="UniProtKB-UniRule"/>
</dbReference>
<evidence type="ECO:0000256" key="6">
    <source>
        <dbReference type="ARBA" id="ARBA00013061"/>
    </source>
</evidence>
<organism evidence="17 18">
    <name type="scientific">Candidatus Providencia siddallii</name>
    <dbReference type="NCBI Taxonomy" id="1715285"/>
    <lineage>
        <taxon>Bacteria</taxon>
        <taxon>Pseudomonadati</taxon>
        <taxon>Pseudomonadota</taxon>
        <taxon>Gammaproteobacteria</taxon>
        <taxon>Enterobacterales</taxon>
        <taxon>Morganellaceae</taxon>
        <taxon>Providencia</taxon>
    </lineage>
</organism>
<feature type="binding site" evidence="14">
    <location>
        <position position="113"/>
    </location>
    <ligand>
        <name>substrate</name>
    </ligand>
</feature>
<dbReference type="PRINTS" id="PR00477">
    <property type="entry name" value="PHGLYCKINASE"/>
</dbReference>
<dbReference type="PANTHER" id="PTHR11406">
    <property type="entry name" value="PHOSPHOGLYCERATE KINASE"/>
    <property type="match status" value="1"/>
</dbReference>
<dbReference type="FunFam" id="3.40.50.1260:FF:000001">
    <property type="entry name" value="Phosphoglycerate kinase"/>
    <property type="match status" value="1"/>
</dbReference>
<evidence type="ECO:0000256" key="10">
    <source>
        <dbReference type="ARBA" id="ARBA00022741"/>
    </source>
</evidence>
<dbReference type="GO" id="GO:0043531">
    <property type="term" value="F:ADP binding"/>
    <property type="evidence" value="ECO:0007669"/>
    <property type="project" value="TreeGrafter"/>
</dbReference>
<dbReference type="Gene3D" id="3.40.50.1260">
    <property type="entry name" value="Phosphoglycerate kinase, N-terminal domain"/>
    <property type="match status" value="2"/>
</dbReference>
<feature type="binding site" evidence="14 15">
    <location>
        <position position="314"/>
    </location>
    <ligand>
        <name>ATP</name>
        <dbReference type="ChEBI" id="CHEBI:30616"/>
    </ligand>
</feature>
<dbReference type="GO" id="GO:0006094">
    <property type="term" value="P:gluconeogenesis"/>
    <property type="evidence" value="ECO:0007669"/>
    <property type="project" value="TreeGrafter"/>
</dbReference>
<dbReference type="InterPro" id="IPR015824">
    <property type="entry name" value="Phosphoglycerate_kinase_N"/>
</dbReference>
<evidence type="ECO:0000256" key="13">
    <source>
        <dbReference type="ARBA" id="ARBA00023152"/>
    </source>
</evidence>
<evidence type="ECO:0000256" key="12">
    <source>
        <dbReference type="ARBA" id="ARBA00022840"/>
    </source>
</evidence>
<name>A0A0M6W819_9GAMM</name>
<evidence type="ECO:0000256" key="4">
    <source>
        <dbReference type="ARBA" id="ARBA00008982"/>
    </source>
</evidence>
<dbReference type="Pfam" id="PF00162">
    <property type="entry name" value="PGK"/>
    <property type="match status" value="1"/>
</dbReference>
<dbReference type="GO" id="GO:0006096">
    <property type="term" value="P:glycolytic process"/>
    <property type="evidence" value="ECO:0007669"/>
    <property type="project" value="UniProtKB-UniRule"/>
</dbReference>
<gene>
    <name evidence="14 17" type="primary">pgk</name>
    <name evidence="17" type="ORF">SOFFGTOCOR_0104</name>
</gene>
<keyword evidence="8 14" id="KW-0963">Cytoplasm</keyword>
<dbReference type="InterPro" id="IPR036043">
    <property type="entry name" value="Phosphoglycerate_kinase_sf"/>
</dbReference>
<comment type="caution">
    <text evidence="14">Lacks conserved residue(s) required for the propagation of feature annotation.</text>
</comment>
<reference evidence="18" key="1">
    <citation type="submission" date="2015-05" db="EMBL/GenBank/DDBJ databases">
        <authorList>
            <person name="Manzano-Marin A."/>
        </authorList>
    </citation>
    <scope>NUCLEOTIDE SEQUENCE [LARGE SCALE GENOMIC DNA]</scope>
    <source>
        <strain evidence="18">officinalis</strain>
    </source>
</reference>
<accession>A0A0M6W819</accession>
<feature type="binding site" evidence="14">
    <location>
        <begin position="21"/>
        <end position="23"/>
    </location>
    <ligand>
        <name>substrate</name>
    </ligand>
</feature>
<dbReference type="Proteomes" id="UP000242301">
    <property type="component" value="Unassembled WGS sequence"/>
</dbReference>
<evidence type="ECO:0000256" key="9">
    <source>
        <dbReference type="ARBA" id="ARBA00022679"/>
    </source>
</evidence>
<evidence type="ECO:0000256" key="14">
    <source>
        <dbReference type="HAMAP-Rule" id="MF_00145"/>
    </source>
</evidence>
<dbReference type="AlphaFoldDB" id="A0A0M6W819"/>
<comment type="subcellular location">
    <subcellularLocation>
        <location evidence="2 14">Cytoplasm</location>
    </subcellularLocation>
</comment>
<evidence type="ECO:0000256" key="15">
    <source>
        <dbReference type="PIRSR" id="PIRSR000724-2"/>
    </source>
</evidence>
<feature type="binding site" evidence="14">
    <location>
        <position position="36"/>
    </location>
    <ligand>
        <name>substrate</name>
    </ligand>
</feature>
<comment type="pathway">
    <text evidence="3 14">Carbohydrate degradation; glycolysis; pyruvate from D-glyceraldehyde 3-phosphate: step 2/5.</text>
</comment>
<dbReference type="HAMAP" id="MF_00145">
    <property type="entry name" value="Phosphoglyc_kinase"/>
    <property type="match status" value="1"/>
</dbReference>
<keyword evidence="10 14" id="KW-0547">Nucleotide-binding</keyword>
<sequence length="388" mass="42630">MSITKMIDLDLTNKRVFIRSDLNIPIKNNKIISDMRIIASMKTIKTAIQKGAKVIVASHLGNPIEGLYDKNLSMQFIANYLSKKINYPILFKNNYLNGINISNKELIVLENVRFNKGEKKDEEFLAKQYASLCDIYVMDAFGSAHRTHASTHNVAKFSSIACTGELLDKEIKTLSKILNNLTRPVVAIIAGSKISTKLKILCSLVKIVDQLIVGGGIANTFIASKGNYIGNSLYEENMIPKVKKMIEKYQVIIPSDVCVATEFSETAKAIIKSTSKIKNNEIILDLGPKSIENIINSLKSAKTIIWNGPVGVFEFTNFKEGTKTIAKAIAKSNAFSIVGGGDTLAVIESLNISNKISYISTGGGAFLEFISGKELPAITMLKKCTKYN</sequence>
<keyword evidence="13 14" id="KW-0324">Glycolysis</keyword>
<protein>
    <recommendedName>
        <fullName evidence="7 14">Phosphoglycerate kinase</fullName>
        <ecNumber evidence="6 14">2.7.2.3</ecNumber>
    </recommendedName>
</protein>
<dbReference type="InterPro" id="IPR001576">
    <property type="entry name" value="Phosphoglycerate_kinase"/>
</dbReference>
<keyword evidence="9 14" id="KW-0808">Transferase</keyword>
<evidence type="ECO:0000256" key="7">
    <source>
        <dbReference type="ARBA" id="ARBA00016471"/>
    </source>
</evidence>
<evidence type="ECO:0000256" key="3">
    <source>
        <dbReference type="ARBA" id="ARBA00004838"/>
    </source>
</evidence>
<dbReference type="PIRSF" id="PIRSF000724">
    <property type="entry name" value="Pgk"/>
    <property type="match status" value="1"/>
</dbReference>
<dbReference type="GO" id="GO:0005524">
    <property type="term" value="F:ATP binding"/>
    <property type="evidence" value="ECO:0007669"/>
    <property type="project" value="UniProtKB-KW"/>
</dbReference>
<evidence type="ECO:0000256" key="16">
    <source>
        <dbReference type="RuleBase" id="RU000532"/>
    </source>
</evidence>
<evidence type="ECO:0000256" key="11">
    <source>
        <dbReference type="ARBA" id="ARBA00022777"/>
    </source>
</evidence>
<evidence type="ECO:0000313" key="18">
    <source>
        <dbReference type="Proteomes" id="UP000242301"/>
    </source>
</evidence>
<evidence type="ECO:0000256" key="2">
    <source>
        <dbReference type="ARBA" id="ARBA00004496"/>
    </source>
</evidence>
<dbReference type="FunFam" id="3.40.50.1260:FF:000002">
    <property type="entry name" value="Phosphoglycerate kinase"/>
    <property type="match status" value="1"/>
</dbReference>
<feature type="binding site" evidence="14 15">
    <location>
        <position position="197"/>
    </location>
    <ligand>
        <name>ATP</name>
        <dbReference type="ChEBI" id="CHEBI:30616"/>
    </ligand>
</feature>
<evidence type="ECO:0000256" key="8">
    <source>
        <dbReference type="ARBA" id="ARBA00022490"/>
    </source>
</evidence>
<feature type="binding site" evidence="14">
    <location>
        <position position="146"/>
    </location>
    <ligand>
        <name>substrate</name>
    </ligand>
</feature>
<feature type="binding site" evidence="14">
    <location>
        <begin position="59"/>
        <end position="62"/>
    </location>
    <ligand>
        <name>substrate</name>
    </ligand>
</feature>
<dbReference type="PANTHER" id="PTHR11406:SF23">
    <property type="entry name" value="PHOSPHOGLYCERATE KINASE 1, CHLOROPLASTIC-RELATED"/>
    <property type="match status" value="1"/>
</dbReference>
<keyword evidence="12 14" id="KW-0067">ATP-binding</keyword>